<dbReference type="OrthoDB" id="567237at2759"/>
<dbReference type="AlphaFoldDB" id="A0A0W4ZC09"/>
<comment type="caution">
    <text evidence="4">The sequence shown here is derived from an EMBL/GenBank/DDBJ whole genome shotgun (WGS) entry which is preliminary data.</text>
</comment>
<dbReference type="Gene3D" id="3.30.530.20">
    <property type="match status" value="1"/>
</dbReference>
<feature type="region of interest" description="Disordered" evidence="2">
    <location>
        <begin position="157"/>
        <end position="190"/>
    </location>
</feature>
<dbReference type="SUPFAM" id="SSF103111">
    <property type="entry name" value="Activator of Hsp90 ATPase, Aha1"/>
    <property type="match status" value="1"/>
</dbReference>
<dbReference type="GO" id="GO:0001671">
    <property type="term" value="F:ATPase activator activity"/>
    <property type="evidence" value="ECO:0007669"/>
    <property type="project" value="EnsemblFungi"/>
</dbReference>
<dbReference type="GO" id="GO:0005634">
    <property type="term" value="C:nucleus"/>
    <property type="evidence" value="ECO:0007669"/>
    <property type="project" value="EnsemblFungi"/>
</dbReference>
<evidence type="ECO:0000256" key="1">
    <source>
        <dbReference type="ARBA" id="ARBA00006817"/>
    </source>
</evidence>
<dbReference type="SUPFAM" id="SSF55961">
    <property type="entry name" value="Bet v1-like"/>
    <property type="match status" value="1"/>
</dbReference>
<sequence length="342" mass="38597">MSSTSRNPGNWHWTNKDCFPWTKSYLSEKLVISAEKEGMAVSINKLSSCTGDVDVAMRKGKVITIFDLEISLEFNGRIPDGSEVSGSITVPEVSHDNEDYVFNIEIFSETKENQVIKGFIRSHIVPELKERLRHLGEALINTHGKDVLLSVDKSATSGSSTPDISHVKSQNGIQTSKLSGDEETEEKTKGKCSIINTGEISENIDFQASTSQLYSVFMDRSSLEIWTRSNVHIDPKVGGTFSFFGGNVQGEFLELIESKLILQKWRLKTWPEDHYAELKLLFDQSIDGTLLRMKMSNIPVGQEDVVKSNFQEYYIKPIKTVFGYVNNCKYTTNDISFILQYF</sequence>
<proteinExistence type="inferred from homology"/>
<organism evidence="4 5">
    <name type="scientific">Pneumocystis carinii (strain B80)</name>
    <name type="common">Rat pneumocystis pneumonia agent</name>
    <name type="synonym">Pneumocystis carinii f. sp. carinii</name>
    <dbReference type="NCBI Taxonomy" id="1408658"/>
    <lineage>
        <taxon>Eukaryota</taxon>
        <taxon>Fungi</taxon>
        <taxon>Dikarya</taxon>
        <taxon>Ascomycota</taxon>
        <taxon>Taphrinomycotina</taxon>
        <taxon>Pneumocystomycetes</taxon>
        <taxon>Pneumocystaceae</taxon>
        <taxon>Pneumocystis</taxon>
    </lineage>
</organism>
<dbReference type="GeneID" id="28937944"/>
<dbReference type="CDD" id="cd08892">
    <property type="entry name" value="SRPBCC_Aha1"/>
    <property type="match status" value="1"/>
</dbReference>
<reference evidence="5" key="1">
    <citation type="journal article" date="2016" name="Nat. Commun.">
        <title>Genome analysis of three Pneumocystis species reveals adaptation mechanisms to life exclusively in mammalian hosts.</title>
        <authorList>
            <person name="Ma L."/>
            <person name="Chen Z."/>
            <person name="Huang D.W."/>
            <person name="Kutty G."/>
            <person name="Ishihara M."/>
            <person name="Wang H."/>
            <person name="Abouelleil A."/>
            <person name="Bishop L."/>
            <person name="Davey E."/>
            <person name="Deng R."/>
            <person name="Deng X."/>
            <person name="Fan L."/>
            <person name="Fantoni G."/>
            <person name="Fitzgerald M."/>
            <person name="Gogineni E."/>
            <person name="Goldberg J.M."/>
            <person name="Handley G."/>
            <person name="Hu X."/>
            <person name="Huber C."/>
            <person name="Jiao X."/>
            <person name="Jones K."/>
            <person name="Levin J.Z."/>
            <person name="Liu Y."/>
            <person name="Macdonald P."/>
            <person name="Melnikov A."/>
            <person name="Raley C."/>
            <person name="Sassi M."/>
            <person name="Sherman B.T."/>
            <person name="Song X."/>
            <person name="Sykes S."/>
            <person name="Tran B."/>
            <person name="Walsh L."/>
            <person name="Xia Y."/>
            <person name="Yang J."/>
            <person name="Young S."/>
            <person name="Zeng Q."/>
            <person name="Zheng X."/>
            <person name="Stephens R."/>
            <person name="Nusbaum C."/>
            <person name="Birren B.W."/>
            <person name="Azadi P."/>
            <person name="Lempicki R.A."/>
            <person name="Cuomo C.A."/>
            <person name="Kovacs J.A."/>
        </authorList>
    </citation>
    <scope>NUCLEOTIDE SEQUENCE [LARGE SCALE GENOMIC DNA]</scope>
    <source>
        <strain evidence="5">B80</strain>
    </source>
</reference>
<dbReference type="GO" id="GO:0006457">
    <property type="term" value="P:protein folding"/>
    <property type="evidence" value="ECO:0007669"/>
    <property type="project" value="EnsemblFungi"/>
</dbReference>
<dbReference type="GO" id="GO:0005829">
    <property type="term" value="C:cytosol"/>
    <property type="evidence" value="ECO:0007669"/>
    <property type="project" value="TreeGrafter"/>
</dbReference>
<dbReference type="EMBL" id="LFVZ01000015">
    <property type="protein sequence ID" value="KTW25956.1"/>
    <property type="molecule type" value="Genomic_DNA"/>
</dbReference>
<dbReference type="SMART" id="SM01000">
    <property type="entry name" value="Aha1_N"/>
    <property type="match status" value="1"/>
</dbReference>
<protein>
    <recommendedName>
        <fullName evidence="3">Activator of Hsp90 ATPase AHSA1-like N-terminal domain-containing protein</fullName>
    </recommendedName>
</protein>
<feature type="compositionally biased region" description="Polar residues" evidence="2">
    <location>
        <begin position="157"/>
        <end position="178"/>
    </location>
</feature>
<gene>
    <name evidence="4" type="ORF">T552_03231</name>
</gene>
<dbReference type="Proteomes" id="UP000054454">
    <property type="component" value="Unassembled WGS sequence"/>
</dbReference>
<dbReference type="Pfam" id="PF09229">
    <property type="entry name" value="Aha1_N"/>
    <property type="match status" value="1"/>
</dbReference>
<dbReference type="GO" id="GO:0051087">
    <property type="term" value="F:protein-folding chaperone binding"/>
    <property type="evidence" value="ECO:0007669"/>
    <property type="project" value="EnsemblFungi"/>
</dbReference>
<dbReference type="RefSeq" id="XP_018224536.1">
    <property type="nucleotide sequence ID" value="XM_018371741.1"/>
</dbReference>
<dbReference type="InterPro" id="IPR023393">
    <property type="entry name" value="START-like_dom_sf"/>
</dbReference>
<dbReference type="InterPro" id="IPR036338">
    <property type="entry name" value="Aha1"/>
</dbReference>
<accession>A0A0W4ZC09</accession>
<evidence type="ECO:0000256" key="2">
    <source>
        <dbReference type="SAM" id="MobiDB-lite"/>
    </source>
</evidence>
<dbReference type="Pfam" id="PF08327">
    <property type="entry name" value="AHSA1"/>
    <property type="match status" value="1"/>
</dbReference>
<evidence type="ECO:0000259" key="3">
    <source>
        <dbReference type="SMART" id="SM01000"/>
    </source>
</evidence>
<evidence type="ECO:0000313" key="4">
    <source>
        <dbReference type="EMBL" id="KTW25956.1"/>
    </source>
</evidence>
<feature type="domain" description="Activator of Hsp90 ATPase AHSA1-like N-terminal" evidence="3">
    <location>
        <begin position="15"/>
        <end position="145"/>
    </location>
</feature>
<dbReference type="PANTHER" id="PTHR13009">
    <property type="entry name" value="HEAT SHOCK PROTEIN 90 HSP90 CO-CHAPERONE AHA-1"/>
    <property type="match status" value="1"/>
</dbReference>
<dbReference type="GO" id="GO:0006606">
    <property type="term" value="P:protein import into nucleus"/>
    <property type="evidence" value="ECO:0007669"/>
    <property type="project" value="EnsemblFungi"/>
</dbReference>
<evidence type="ECO:0000313" key="5">
    <source>
        <dbReference type="Proteomes" id="UP000054454"/>
    </source>
</evidence>
<dbReference type="PANTHER" id="PTHR13009:SF22">
    <property type="entry name" value="LD43819P"/>
    <property type="match status" value="1"/>
</dbReference>
<keyword evidence="5" id="KW-1185">Reference proteome</keyword>
<dbReference type="InterPro" id="IPR013538">
    <property type="entry name" value="ASHA1/2-like_C"/>
</dbReference>
<name>A0A0W4ZC09_PNEC8</name>
<comment type="similarity">
    <text evidence="1">Belongs to the AHA1 family.</text>
</comment>
<dbReference type="InterPro" id="IPR015310">
    <property type="entry name" value="AHSA1-like_N"/>
</dbReference>
<dbReference type="Gene3D" id="3.15.10.20">
    <property type="entry name" value="Activator of Hsp90 ATPase Aha1, N-terminal domain"/>
    <property type="match status" value="1"/>
</dbReference>
<dbReference type="VEuPathDB" id="FungiDB:T552_03231"/>